<dbReference type="RefSeq" id="WP_238310336.1">
    <property type="nucleotide sequence ID" value="NZ_BPQV01000003.1"/>
</dbReference>
<reference evidence="1" key="1">
    <citation type="journal article" date="2021" name="Front. Microbiol.">
        <title>Comprehensive Comparative Genomics and Phenotyping of Methylobacterium Species.</title>
        <authorList>
            <person name="Alessa O."/>
            <person name="Ogura Y."/>
            <person name="Fujitani Y."/>
            <person name="Takami H."/>
            <person name="Hayashi T."/>
            <person name="Sahin N."/>
            <person name="Tani A."/>
        </authorList>
    </citation>
    <scope>NUCLEOTIDE SEQUENCE</scope>
    <source>
        <strain evidence="1">NBRC 15689</strain>
    </source>
</reference>
<reference evidence="1" key="2">
    <citation type="submission" date="2021-08" db="EMBL/GenBank/DDBJ databases">
        <authorList>
            <person name="Tani A."/>
            <person name="Ola A."/>
            <person name="Ogura Y."/>
            <person name="Katsura K."/>
            <person name="Hayashi T."/>
        </authorList>
    </citation>
    <scope>NUCLEOTIDE SEQUENCE</scope>
    <source>
        <strain evidence="1">NBRC 15689</strain>
    </source>
</reference>
<name>A0ABQ4T560_METOR</name>
<sequence>MSAVEVKYLTVVECPVIFPGENEYAMSSFDMLPRLGITRGLESRHVKVLDNRIVMVCIWKSSFCARLFFDAAWTEKAAVLWPDTYQFRLEPIENASAA</sequence>
<keyword evidence="2" id="KW-1185">Reference proteome</keyword>
<evidence type="ECO:0000313" key="1">
    <source>
        <dbReference type="EMBL" id="GJE26378.1"/>
    </source>
</evidence>
<proteinExistence type="predicted"/>
<accession>A0ABQ4T560</accession>
<gene>
    <name evidence="1" type="ORF">LKMONMHP_1229</name>
</gene>
<comment type="caution">
    <text evidence="1">The sequence shown here is derived from an EMBL/GenBank/DDBJ whole genome shotgun (WGS) entry which is preliminary data.</text>
</comment>
<evidence type="ECO:0000313" key="2">
    <source>
        <dbReference type="Proteomes" id="UP001055156"/>
    </source>
</evidence>
<dbReference type="Proteomes" id="UP001055156">
    <property type="component" value="Unassembled WGS sequence"/>
</dbReference>
<dbReference type="EMBL" id="BPQV01000003">
    <property type="protein sequence ID" value="GJE26378.1"/>
    <property type="molecule type" value="Genomic_DNA"/>
</dbReference>
<protein>
    <submittedName>
        <fullName evidence="1">Uncharacterized protein</fullName>
    </submittedName>
</protein>
<organism evidence="1 2">
    <name type="scientific">Methylobacterium organophilum</name>
    <dbReference type="NCBI Taxonomy" id="410"/>
    <lineage>
        <taxon>Bacteria</taxon>
        <taxon>Pseudomonadati</taxon>
        <taxon>Pseudomonadota</taxon>
        <taxon>Alphaproteobacteria</taxon>
        <taxon>Hyphomicrobiales</taxon>
        <taxon>Methylobacteriaceae</taxon>
        <taxon>Methylobacterium</taxon>
    </lineage>
</organism>